<organism evidence="1 2">
    <name type="scientific">Streptococcus oralis</name>
    <dbReference type="NCBI Taxonomy" id="1303"/>
    <lineage>
        <taxon>Bacteria</taxon>
        <taxon>Bacillati</taxon>
        <taxon>Bacillota</taxon>
        <taxon>Bacilli</taxon>
        <taxon>Lactobacillales</taxon>
        <taxon>Streptococcaceae</taxon>
        <taxon>Streptococcus</taxon>
    </lineage>
</organism>
<dbReference type="Proteomes" id="UP000183671">
    <property type="component" value="Unassembled WGS sequence"/>
</dbReference>
<sequence length="96" mass="11323">MVKKAYSVETKLACIEMKKAGKSNKVIMDPLGIKNVSRAKTWWQWYQNDELYRFHQSVGKQYTYGKGMNQLSEVKQLHLQVELLKKYHSLVRESTK</sequence>
<gene>
    <name evidence="1" type="ORF">BBP19_04430</name>
</gene>
<dbReference type="AlphaFoldDB" id="A0A1L8Q2Z0"/>
<reference evidence="1 2" key="1">
    <citation type="submission" date="2016-07" db="EMBL/GenBank/DDBJ databases">
        <title>A clinical isolate of carbapenem-resistant Streptococcus oralis with altered penicillin binding proteins.</title>
        <authorList>
            <person name="Kanji J.N."/>
            <person name="Bharat A."/>
            <person name="Naidu P."/>
            <person name="Martin I."/>
            <person name="Mulvey M.R."/>
            <person name="Panaro C.D."/>
        </authorList>
    </citation>
    <scope>NUCLEOTIDE SEQUENCE [LARGE SCALE GENOMIC DNA]</scope>
    <source>
        <strain evidence="1 2">SC15-3744</strain>
    </source>
</reference>
<dbReference type="InterPro" id="IPR009057">
    <property type="entry name" value="Homeodomain-like_sf"/>
</dbReference>
<comment type="caution">
    <text evidence="1">The sequence shown here is derived from an EMBL/GenBank/DDBJ whole genome shotgun (WGS) entry which is preliminary data.</text>
</comment>
<dbReference type="EMBL" id="MBDM01000010">
    <property type="protein sequence ID" value="OJG01867.1"/>
    <property type="molecule type" value="Genomic_DNA"/>
</dbReference>
<evidence type="ECO:0000313" key="2">
    <source>
        <dbReference type="Proteomes" id="UP000183671"/>
    </source>
</evidence>
<name>A0A1L8Q2Z0_STROR</name>
<proteinExistence type="predicted"/>
<accession>A0A1L8Q2Z0</accession>
<evidence type="ECO:0000313" key="1">
    <source>
        <dbReference type="EMBL" id="OJG01867.1"/>
    </source>
</evidence>
<protein>
    <submittedName>
        <fullName evidence="1">Transposase</fullName>
    </submittedName>
</protein>
<dbReference type="SUPFAM" id="SSF46689">
    <property type="entry name" value="Homeodomain-like"/>
    <property type="match status" value="1"/>
</dbReference>